<dbReference type="AlphaFoldDB" id="A0A182IW59"/>
<dbReference type="Gene3D" id="3.20.20.80">
    <property type="entry name" value="Glycosidases"/>
    <property type="match status" value="1"/>
</dbReference>
<keyword evidence="7" id="KW-0326">Glycosidase</keyword>
<feature type="chain" id="PRO_5044551008" description="alpha-glucosidase" evidence="8">
    <location>
        <begin position="19"/>
        <end position="579"/>
    </location>
</feature>
<dbReference type="GO" id="GO:0005975">
    <property type="term" value="P:carbohydrate metabolic process"/>
    <property type="evidence" value="ECO:0007669"/>
    <property type="project" value="InterPro"/>
</dbReference>
<evidence type="ECO:0000259" key="9">
    <source>
        <dbReference type="SMART" id="SM00642"/>
    </source>
</evidence>
<reference evidence="10" key="2">
    <citation type="submission" date="2022-08" db="UniProtKB">
        <authorList>
            <consortium name="EnsemblMetazoa"/>
        </authorList>
    </citation>
    <scope>IDENTIFICATION</scope>
    <source>
        <strain evidence="10">EBRO</strain>
    </source>
</reference>
<sequence length="579" mass="66089">MWRTLSIIALLYAHAIVADEHWWQHANFYQIYPRSFKDSDGDGVGDLRGIMEKVTYLRHELGVDAIWLSPIFKSPMADFGYDISDFRDIHEEFGTIADLEALAQTCSQEGLKLILDFVPNHSSDENEWFVKSASNDPTYRDYYVWHPGKILENGTRVPPSNWISVFRGSAWEWNEQRQAYYLHQFLVKQPDLNYRHPALVQEMKDVLTFWMGKGVHGFRIDAVPYLFEALPVNNVYPDEEKSGSTDDTDNPNYLIHTQTQNLDETFDMIYQWRAVVDEYKQLHATEDIVLMAEAYTPLMNIIRLFGDDVSEGAHVPFNFEVLSNTFKDTTGQQFYDNIKRWLDVVPSNRFSNWVLGNHDNRRVSSRLGVARADLYQIALNVLPGIAVTYNGDELAMEDVYISWDDTIDPAACNSNAKDYLLYSRDPVRAPFQWDDSVSAGFSTNRTTWLPVASNYKTLNYKAQKAAPRSHVKIFKALVRLRKQRTLREGTMEMAMIGDNIIVIKRHLDSVSTVVAVLNFNKITQTVKLSTVFDGLPAVFEVITSSLQTDYIDGTIIGRDDIVLPADAAIVLEGNTANGV</sequence>
<dbReference type="EnsemblMetazoa" id="AATE006628-RA">
    <property type="protein sequence ID" value="AATE006628-PA.1"/>
    <property type="gene ID" value="AATE006628"/>
</dbReference>
<evidence type="ECO:0000256" key="6">
    <source>
        <dbReference type="ARBA" id="ARBA00023180"/>
    </source>
</evidence>
<name>A0A182IW59_ANOAO</name>
<dbReference type="CDD" id="cd11328">
    <property type="entry name" value="AmyAc_maltase"/>
    <property type="match status" value="1"/>
</dbReference>
<keyword evidence="5" id="KW-0378">Hydrolase</keyword>
<dbReference type="InterPro" id="IPR017853">
    <property type="entry name" value="GH"/>
</dbReference>
<evidence type="ECO:0000256" key="8">
    <source>
        <dbReference type="SAM" id="SignalP"/>
    </source>
</evidence>
<reference evidence="11" key="1">
    <citation type="submission" date="2021-09" db="EMBL/GenBank/DDBJ databases">
        <authorList>
            <consortium name="Infravec"/>
            <person name="Campbell I L."/>
            <person name="Maslen G."/>
            <person name="Yates A."/>
        </authorList>
    </citation>
    <scope>NUCLEOTIDE SEQUENCE [LARGE SCALE GENOMIC DNA]</scope>
    <source>
        <strain evidence="11">Infravec2 EBRE</strain>
    </source>
</reference>
<comment type="catalytic activity">
    <reaction evidence="1">
        <text>Hydrolysis of terminal, non-reducing (1-&gt;4)-linked alpha-D-glucose residues with release of alpha-D-glucose.</text>
        <dbReference type="EC" id="3.2.1.20"/>
    </reaction>
</comment>
<feature type="domain" description="Glycosyl hydrolase family 13 catalytic" evidence="9">
    <location>
        <begin position="30"/>
        <end position="428"/>
    </location>
</feature>
<comment type="similarity">
    <text evidence="2">Belongs to the glycosyl hydrolase 13 family.</text>
</comment>
<evidence type="ECO:0000256" key="3">
    <source>
        <dbReference type="ARBA" id="ARBA00012741"/>
    </source>
</evidence>
<feature type="signal peptide" evidence="8">
    <location>
        <begin position="1"/>
        <end position="18"/>
    </location>
</feature>
<dbReference type="EC" id="3.2.1.20" evidence="3"/>
<dbReference type="Proteomes" id="UP000075880">
    <property type="component" value="Unassembled WGS sequence"/>
</dbReference>
<evidence type="ECO:0000256" key="7">
    <source>
        <dbReference type="ARBA" id="ARBA00023295"/>
    </source>
</evidence>
<dbReference type="PANTHER" id="PTHR10357">
    <property type="entry name" value="ALPHA-AMYLASE FAMILY MEMBER"/>
    <property type="match status" value="1"/>
</dbReference>
<dbReference type="VEuPathDB" id="VectorBase:AATE006628"/>
<evidence type="ECO:0000256" key="5">
    <source>
        <dbReference type="ARBA" id="ARBA00022801"/>
    </source>
</evidence>
<organism evidence="10">
    <name type="scientific">Anopheles atroparvus</name>
    <name type="common">European mosquito</name>
    <dbReference type="NCBI Taxonomy" id="41427"/>
    <lineage>
        <taxon>Eukaryota</taxon>
        <taxon>Metazoa</taxon>
        <taxon>Ecdysozoa</taxon>
        <taxon>Arthropoda</taxon>
        <taxon>Hexapoda</taxon>
        <taxon>Insecta</taxon>
        <taxon>Pterygota</taxon>
        <taxon>Neoptera</taxon>
        <taxon>Endopterygota</taxon>
        <taxon>Diptera</taxon>
        <taxon>Nematocera</taxon>
        <taxon>Culicoidea</taxon>
        <taxon>Culicidae</taxon>
        <taxon>Anophelinae</taxon>
        <taxon>Anopheles</taxon>
    </lineage>
</organism>
<evidence type="ECO:0000256" key="4">
    <source>
        <dbReference type="ARBA" id="ARBA00022729"/>
    </source>
</evidence>
<dbReference type="STRING" id="41427.A0A182IW59"/>
<keyword evidence="11" id="KW-1185">Reference proteome</keyword>
<dbReference type="FunFam" id="3.90.400.10:FF:000001">
    <property type="entry name" value="Maltase A3, isoform A"/>
    <property type="match status" value="1"/>
</dbReference>
<dbReference type="InterPro" id="IPR045857">
    <property type="entry name" value="O16G_dom_2"/>
</dbReference>
<accession>A0A182IW59</accession>
<evidence type="ECO:0000313" key="11">
    <source>
        <dbReference type="Proteomes" id="UP000075880"/>
    </source>
</evidence>
<proteinExistence type="inferred from homology"/>
<evidence type="ECO:0000313" key="10">
    <source>
        <dbReference type="EnsemblMetazoa" id="AATE006628-PA.1"/>
    </source>
</evidence>
<dbReference type="Pfam" id="PF00128">
    <property type="entry name" value="Alpha-amylase"/>
    <property type="match status" value="1"/>
</dbReference>
<evidence type="ECO:0000256" key="2">
    <source>
        <dbReference type="ARBA" id="ARBA00008061"/>
    </source>
</evidence>
<evidence type="ECO:0000256" key="1">
    <source>
        <dbReference type="ARBA" id="ARBA00001657"/>
    </source>
</evidence>
<dbReference type="SUPFAM" id="SSF51445">
    <property type="entry name" value="(Trans)glycosidases"/>
    <property type="match status" value="1"/>
</dbReference>
<dbReference type="Gene3D" id="3.90.400.10">
    <property type="entry name" value="Oligo-1,6-glucosidase, Domain 2"/>
    <property type="match status" value="1"/>
</dbReference>
<keyword evidence="6" id="KW-0325">Glycoprotein</keyword>
<protein>
    <recommendedName>
        <fullName evidence="3">alpha-glucosidase</fullName>
        <ecNumber evidence="3">3.2.1.20</ecNumber>
    </recommendedName>
</protein>
<dbReference type="GO" id="GO:0004558">
    <property type="term" value="F:alpha-1,4-glucosidase activity"/>
    <property type="evidence" value="ECO:0007669"/>
    <property type="project" value="UniProtKB-EC"/>
</dbReference>
<dbReference type="OrthoDB" id="1740265at2759"/>
<dbReference type="EnsemblMetazoa" id="ENSAATROPT017278">
    <property type="protein sequence ID" value="ENSAATROPP015249"/>
    <property type="gene ID" value="ENSAATROPG014136"/>
</dbReference>
<dbReference type="PANTHER" id="PTHR10357:SF233">
    <property type="entry name" value="MALTASE A1"/>
    <property type="match status" value="1"/>
</dbReference>
<dbReference type="SMART" id="SM00642">
    <property type="entry name" value="Aamy"/>
    <property type="match status" value="1"/>
</dbReference>
<dbReference type="InterPro" id="IPR006047">
    <property type="entry name" value="GH13_cat_dom"/>
</dbReference>
<keyword evidence="4 8" id="KW-0732">Signal</keyword>